<dbReference type="Pfam" id="PF00797">
    <property type="entry name" value="Acetyltransf_2"/>
    <property type="match status" value="1"/>
</dbReference>
<dbReference type="SUPFAM" id="SSF54001">
    <property type="entry name" value="Cysteine proteinases"/>
    <property type="match status" value="1"/>
</dbReference>
<reference evidence="2" key="1">
    <citation type="submission" date="2020-01" db="EMBL/GenBank/DDBJ databases">
        <title>Development of genomics and gene disruption for Polysphondylium violaceum indicates a role for the polyketide synthase stlB in stalk morphogenesis.</title>
        <authorList>
            <person name="Narita B."/>
            <person name="Kawabe Y."/>
            <person name="Kin K."/>
            <person name="Saito T."/>
            <person name="Gibbs R."/>
            <person name="Kuspa A."/>
            <person name="Muzny D."/>
            <person name="Queller D."/>
            <person name="Richards S."/>
            <person name="Strassman J."/>
            <person name="Sucgang R."/>
            <person name="Worley K."/>
            <person name="Schaap P."/>
        </authorList>
    </citation>
    <scope>NUCLEOTIDE SEQUENCE</scope>
    <source>
        <strain evidence="2">QSvi11</strain>
    </source>
</reference>
<gene>
    <name evidence="2" type="ORF">CYY_009295</name>
</gene>
<dbReference type="PANTHER" id="PTHR11786:SF0">
    <property type="entry name" value="ARYLAMINE N-ACETYLTRANSFERASE 4-RELATED"/>
    <property type="match status" value="1"/>
</dbReference>
<dbReference type="InterPro" id="IPR001447">
    <property type="entry name" value="Arylamine_N-AcTrfase"/>
</dbReference>
<dbReference type="InterPro" id="IPR053710">
    <property type="entry name" value="Arylamine_NAT_domain_sf"/>
</dbReference>
<dbReference type="GO" id="GO:0016407">
    <property type="term" value="F:acetyltransferase activity"/>
    <property type="evidence" value="ECO:0007669"/>
    <property type="project" value="InterPro"/>
</dbReference>
<evidence type="ECO:0000313" key="3">
    <source>
        <dbReference type="Proteomes" id="UP000695562"/>
    </source>
</evidence>
<dbReference type="Gene3D" id="3.30.2140.20">
    <property type="match status" value="1"/>
</dbReference>
<dbReference type="OrthoDB" id="17550at2759"/>
<proteinExistence type="inferred from homology"/>
<dbReference type="EMBL" id="AJWJ01000674">
    <property type="protein sequence ID" value="KAF2069381.1"/>
    <property type="molecule type" value="Genomic_DNA"/>
</dbReference>
<sequence length="106" mass="12329">MKQDYISLFLDHIHLPLDFKVNNLNDLGLVMKATQVYVPFNNLEILNGTYGEVTRESIIQKVLIEKTGGLCYHLNLVIYYYMQEIGLDCFYVKVLPSDKNSHLNHH</sequence>
<comment type="similarity">
    <text evidence="1">Belongs to the arylamine N-acetyltransferase family.</text>
</comment>
<accession>A0A8J4PN19</accession>
<dbReference type="InterPro" id="IPR038765">
    <property type="entry name" value="Papain-like_cys_pep_sf"/>
</dbReference>
<dbReference type="AlphaFoldDB" id="A0A8J4PN19"/>
<comment type="caution">
    <text evidence="2">The sequence shown here is derived from an EMBL/GenBank/DDBJ whole genome shotgun (WGS) entry which is preliminary data.</text>
</comment>
<feature type="non-terminal residue" evidence="2">
    <location>
        <position position="106"/>
    </location>
</feature>
<keyword evidence="3" id="KW-1185">Reference proteome</keyword>
<protein>
    <recommendedName>
        <fullName evidence="4">Arylamine N-acetyltransferase</fullName>
    </recommendedName>
</protein>
<name>A0A8J4PN19_9MYCE</name>
<evidence type="ECO:0008006" key="4">
    <source>
        <dbReference type="Google" id="ProtNLM"/>
    </source>
</evidence>
<dbReference type="PANTHER" id="PTHR11786">
    <property type="entry name" value="N-HYDROXYARYLAMINE O-ACETYLTRANSFERASE"/>
    <property type="match status" value="1"/>
</dbReference>
<evidence type="ECO:0000256" key="1">
    <source>
        <dbReference type="ARBA" id="ARBA00006547"/>
    </source>
</evidence>
<organism evidence="2 3">
    <name type="scientific">Polysphondylium violaceum</name>
    <dbReference type="NCBI Taxonomy" id="133409"/>
    <lineage>
        <taxon>Eukaryota</taxon>
        <taxon>Amoebozoa</taxon>
        <taxon>Evosea</taxon>
        <taxon>Eumycetozoa</taxon>
        <taxon>Dictyostelia</taxon>
        <taxon>Dictyosteliales</taxon>
        <taxon>Dictyosteliaceae</taxon>
        <taxon>Polysphondylium</taxon>
    </lineage>
</organism>
<evidence type="ECO:0000313" key="2">
    <source>
        <dbReference type="EMBL" id="KAF2069381.1"/>
    </source>
</evidence>
<dbReference type="Proteomes" id="UP000695562">
    <property type="component" value="Unassembled WGS sequence"/>
</dbReference>